<comment type="caution">
    <text evidence="2">The sequence shown here is derived from an EMBL/GenBank/DDBJ whole genome shotgun (WGS) entry which is preliminary data.</text>
</comment>
<dbReference type="RefSeq" id="WP_087129026.1">
    <property type="nucleotide sequence ID" value="NZ_FCNV02000021.1"/>
</dbReference>
<dbReference type="OrthoDB" id="10008187at2"/>
<feature type="transmembrane region" description="Helical" evidence="1">
    <location>
        <begin position="57"/>
        <end position="81"/>
    </location>
</feature>
<evidence type="ECO:0000313" key="2">
    <source>
        <dbReference type="EMBL" id="SAL51391.1"/>
    </source>
</evidence>
<gene>
    <name evidence="2" type="ORF">AWB72_05438</name>
</gene>
<dbReference type="Proteomes" id="UP000198263">
    <property type="component" value="Unassembled WGS sequence"/>
</dbReference>
<keyword evidence="1" id="KW-0812">Transmembrane</keyword>
<keyword evidence="1" id="KW-0472">Membrane</keyword>
<keyword evidence="1" id="KW-1133">Transmembrane helix</keyword>
<dbReference type="AlphaFoldDB" id="A0A658R4Y8"/>
<accession>A0A658R4Y8</accession>
<evidence type="ECO:0000256" key="1">
    <source>
        <dbReference type="SAM" id="Phobius"/>
    </source>
</evidence>
<reference evidence="2 3" key="1">
    <citation type="submission" date="2016-01" db="EMBL/GenBank/DDBJ databases">
        <authorList>
            <person name="Peeters C."/>
        </authorList>
    </citation>
    <scope>NUCLEOTIDE SEQUENCE [LARGE SCALE GENOMIC DNA]</scope>
    <source>
        <strain evidence="2">LMG 29315</strain>
    </source>
</reference>
<sequence>MLTDEERLQRSRETVDQMQDTVRQMREDNERWFKARAAERAAEDLRKAQGKWGADDWMLLLARFAIGFMLLMFCVLIYTTLPTIINAVIKATTQWQALLR</sequence>
<evidence type="ECO:0000313" key="3">
    <source>
        <dbReference type="Proteomes" id="UP000198263"/>
    </source>
</evidence>
<organism evidence="2 3">
    <name type="scientific">Caballeronia concitans</name>
    <dbReference type="NCBI Taxonomy" id="1777133"/>
    <lineage>
        <taxon>Bacteria</taxon>
        <taxon>Pseudomonadati</taxon>
        <taxon>Pseudomonadota</taxon>
        <taxon>Betaproteobacteria</taxon>
        <taxon>Burkholderiales</taxon>
        <taxon>Burkholderiaceae</taxon>
        <taxon>Caballeronia</taxon>
    </lineage>
</organism>
<dbReference type="EMBL" id="FCNV02000021">
    <property type="protein sequence ID" value="SAL51391.1"/>
    <property type="molecule type" value="Genomic_DNA"/>
</dbReference>
<proteinExistence type="predicted"/>
<name>A0A658R4Y8_9BURK</name>
<keyword evidence="3" id="KW-1185">Reference proteome</keyword>
<protein>
    <submittedName>
        <fullName evidence="2">Uncharacterized protein</fullName>
    </submittedName>
</protein>